<feature type="signal peptide" evidence="2">
    <location>
        <begin position="1"/>
        <end position="24"/>
    </location>
</feature>
<evidence type="ECO:0000256" key="2">
    <source>
        <dbReference type="SAM" id="SignalP"/>
    </source>
</evidence>
<protein>
    <recommendedName>
        <fullName evidence="5">Lipoprotein LpqB beta-propeller domain-containing protein</fullName>
    </recommendedName>
</protein>
<keyword evidence="2" id="KW-0732">Signal</keyword>
<evidence type="ECO:0000256" key="1">
    <source>
        <dbReference type="SAM" id="MobiDB-lite"/>
    </source>
</evidence>
<feature type="compositionally biased region" description="Low complexity" evidence="1">
    <location>
        <begin position="28"/>
        <end position="44"/>
    </location>
</feature>
<evidence type="ECO:0000313" key="3">
    <source>
        <dbReference type="EMBL" id="GAA1140272.1"/>
    </source>
</evidence>
<dbReference type="PROSITE" id="PS51257">
    <property type="entry name" value="PROKAR_LIPOPROTEIN"/>
    <property type="match status" value="1"/>
</dbReference>
<comment type="caution">
    <text evidence="3">The sequence shown here is derived from an EMBL/GenBank/DDBJ whole genome shotgun (WGS) entry which is preliminary data.</text>
</comment>
<feature type="chain" id="PRO_5046065139" description="Lipoprotein LpqB beta-propeller domain-containing protein" evidence="2">
    <location>
        <begin position="25"/>
        <end position="323"/>
    </location>
</feature>
<reference evidence="4" key="1">
    <citation type="journal article" date="2019" name="Int. J. Syst. Evol. Microbiol.">
        <title>The Global Catalogue of Microorganisms (GCM) 10K type strain sequencing project: providing services to taxonomists for standard genome sequencing and annotation.</title>
        <authorList>
            <consortium name="The Broad Institute Genomics Platform"/>
            <consortium name="The Broad Institute Genome Sequencing Center for Infectious Disease"/>
            <person name="Wu L."/>
            <person name="Ma J."/>
        </authorList>
    </citation>
    <scope>NUCLEOTIDE SEQUENCE [LARGE SCALE GENOMIC DNA]</scope>
    <source>
        <strain evidence="4">JCM 11813</strain>
    </source>
</reference>
<proteinExistence type="predicted"/>
<evidence type="ECO:0000313" key="4">
    <source>
        <dbReference type="Proteomes" id="UP001499979"/>
    </source>
</evidence>
<feature type="region of interest" description="Disordered" evidence="1">
    <location>
        <begin position="27"/>
        <end position="52"/>
    </location>
</feature>
<keyword evidence="4" id="KW-1185">Reference proteome</keyword>
<gene>
    <name evidence="3" type="ORF">GCM10009606_19830</name>
</gene>
<dbReference type="EMBL" id="BAAAJE010000006">
    <property type="protein sequence ID" value="GAA1140272.1"/>
    <property type="molecule type" value="Genomic_DNA"/>
</dbReference>
<organism evidence="3 4">
    <name type="scientific">Nocardioides aquiterrae</name>
    <dbReference type="NCBI Taxonomy" id="203799"/>
    <lineage>
        <taxon>Bacteria</taxon>
        <taxon>Bacillati</taxon>
        <taxon>Actinomycetota</taxon>
        <taxon>Actinomycetes</taxon>
        <taxon>Propionibacteriales</taxon>
        <taxon>Nocardioidaceae</taxon>
        <taxon>Nocardioides</taxon>
    </lineage>
</organism>
<dbReference type="Proteomes" id="UP001499979">
    <property type="component" value="Unassembled WGS sequence"/>
</dbReference>
<evidence type="ECO:0008006" key="5">
    <source>
        <dbReference type="Google" id="ProtNLM"/>
    </source>
</evidence>
<accession>A0ABP4EWI3</accession>
<name>A0ABP4EWI3_9ACTN</name>
<sequence>MRFRRGALILGVAGLLLSAGCSIAGQEPSGPVDSGSGSVAGSHGEPSRPPTAKREWVQVLRLLGAHRVYVMAGDDVLHAGLGVIGPGGLRPAPRRVQPFALSNVAGNGDRVVIGGVRDESDPYTDGVYEVAGGRLVQVATPGSGLYAPSVGPDGSLSAVRPKAGVFRFDEGSGRWRHVPASGTLTLPGVAWRDDGQGFSVVRVNSPRSTLITFARDGRRQDVASFPCMNLVLLAPDGEALATTLPASVRKRCGDAHVLTTDGTIVADVPSGWEPLAWGKDSEHLLLARSRTLAVLDVASGEVTEPVRVSTELWMAAPLWGSPA</sequence>
<dbReference type="SUPFAM" id="SSF69304">
    <property type="entry name" value="Tricorn protease N-terminal domain"/>
    <property type="match status" value="1"/>
</dbReference>